<feature type="transmembrane region" description="Helical" evidence="2">
    <location>
        <begin position="70"/>
        <end position="95"/>
    </location>
</feature>
<proteinExistence type="predicted"/>
<evidence type="ECO:0000256" key="2">
    <source>
        <dbReference type="SAM" id="Phobius"/>
    </source>
</evidence>
<keyword evidence="2" id="KW-1133">Transmembrane helix</keyword>
<dbReference type="EMBL" id="VFON01000001">
    <property type="protein sequence ID" value="TQL44607.1"/>
    <property type="molecule type" value="Genomic_DNA"/>
</dbReference>
<comment type="caution">
    <text evidence="3">The sequence shown here is derived from an EMBL/GenBank/DDBJ whole genome shotgun (WGS) entry which is preliminary data.</text>
</comment>
<protein>
    <submittedName>
        <fullName evidence="3">Uncharacterized protein</fullName>
    </submittedName>
</protein>
<evidence type="ECO:0000313" key="4">
    <source>
        <dbReference type="Proteomes" id="UP000319094"/>
    </source>
</evidence>
<dbReference type="AlphaFoldDB" id="A0A542Y977"/>
<organism evidence="3 4">
    <name type="scientific">Leucobacter komagatae</name>
    <dbReference type="NCBI Taxonomy" id="55969"/>
    <lineage>
        <taxon>Bacteria</taxon>
        <taxon>Bacillati</taxon>
        <taxon>Actinomycetota</taxon>
        <taxon>Actinomycetes</taxon>
        <taxon>Micrococcales</taxon>
        <taxon>Microbacteriaceae</taxon>
        <taxon>Leucobacter</taxon>
    </lineage>
</organism>
<evidence type="ECO:0000256" key="1">
    <source>
        <dbReference type="SAM" id="MobiDB-lite"/>
    </source>
</evidence>
<reference evidence="3 4" key="1">
    <citation type="submission" date="2019-06" db="EMBL/GenBank/DDBJ databases">
        <title>Sequencing the genomes of 1000 actinobacteria strains.</title>
        <authorList>
            <person name="Klenk H.-P."/>
        </authorList>
    </citation>
    <scope>NUCLEOTIDE SEQUENCE [LARGE SCALE GENOMIC DNA]</scope>
    <source>
        <strain evidence="3 4">DSM 8803</strain>
    </source>
</reference>
<accession>A0A542Y977</accession>
<dbReference type="STRING" id="55969.SD72_07210"/>
<keyword evidence="2" id="KW-0812">Transmembrane</keyword>
<feature type="region of interest" description="Disordered" evidence="1">
    <location>
        <begin position="36"/>
        <end position="63"/>
    </location>
</feature>
<dbReference type="RefSeq" id="WP_141887770.1">
    <property type="nucleotide sequence ID" value="NZ_BAAAUY010000003.1"/>
</dbReference>
<feature type="transmembrane region" description="Helical" evidence="2">
    <location>
        <begin position="6"/>
        <end position="29"/>
    </location>
</feature>
<evidence type="ECO:0000313" key="3">
    <source>
        <dbReference type="EMBL" id="TQL44607.1"/>
    </source>
</evidence>
<name>A0A542Y977_9MICO</name>
<dbReference type="OrthoDB" id="3177419at2"/>
<keyword evidence="2" id="KW-0472">Membrane</keyword>
<dbReference type="Proteomes" id="UP000319094">
    <property type="component" value="Unassembled WGS sequence"/>
</dbReference>
<sequence length="100" mass="10730">MSEINWMAFLTVFGAALFSAVFVVALYSLGIRFLATPPRPARRPDGSIEPVGPDRDDEDDDIDEEAGRPLWATIAANVCFGLSAIAVLVGIYLIVPALHG</sequence>
<gene>
    <name evidence="3" type="ORF">FB468_2668</name>
</gene>
<keyword evidence="4" id="KW-1185">Reference proteome</keyword>